<dbReference type="InterPro" id="IPR018356">
    <property type="entry name" value="Tscrpt_reg_HTH_DeoR_CS"/>
</dbReference>
<name>A0A832I5U7_9THEM</name>
<dbReference type="InterPro" id="IPR014036">
    <property type="entry name" value="DeoR-like_C"/>
</dbReference>
<protein>
    <submittedName>
        <fullName evidence="5">DeoR/GlpR transcriptional regulator</fullName>
    </submittedName>
</protein>
<dbReference type="SMART" id="SM01134">
    <property type="entry name" value="DeoRC"/>
    <property type="match status" value="1"/>
</dbReference>
<dbReference type="SMART" id="SM00420">
    <property type="entry name" value="HTH_DEOR"/>
    <property type="match status" value="1"/>
</dbReference>
<dbReference type="InterPro" id="IPR011991">
    <property type="entry name" value="ArsR-like_HTH"/>
</dbReference>
<evidence type="ECO:0000256" key="3">
    <source>
        <dbReference type="ARBA" id="ARBA00023163"/>
    </source>
</evidence>
<evidence type="ECO:0000256" key="2">
    <source>
        <dbReference type="ARBA" id="ARBA00023125"/>
    </source>
</evidence>
<dbReference type="PANTHER" id="PTHR30363:SF56">
    <property type="entry name" value="TRANSCRIPTIONAL REGULATOR, DEOR FAMILY"/>
    <property type="match status" value="1"/>
</dbReference>
<sequence length="274" mass="30036">MILDRSKQIEGDCMKDVRLQKILSLLKVNGFGTVEELAREVGASVITVRRDLSLLEKQGLVVRKRGGALLKNLQGDIPFFEKLEQNKPQKIAIAKEAVKFLKNGQTVFATGGSTVYYTVRAISDLPLGELTIVTNSITTAWAVVNLPKRFTLIHTGGTVRENSFECIGSHAKSLVEAINVDLFLMGVDGIDHEGGISFSSFEECLIAKEVLKRSKTNVVVADSSKFGIVAPYKVCDLDCVDYIVTNTALTVDNLLRRVKPSRVTIVQVHVSGEE</sequence>
<dbReference type="InterPro" id="IPR036388">
    <property type="entry name" value="WH-like_DNA-bd_sf"/>
</dbReference>
<dbReference type="PANTHER" id="PTHR30363">
    <property type="entry name" value="HTH-TYPE TRANSCRIPTIONAL REGULATOR SRLR-RELATED"/>
    <property type="match status" value="1"/>
</dbReference>
<dbReference type="EMBL" id="DTKQ01000036">
    <property type="protein sequence ID" value="HGZ79228.1"/>
    <property type="molecule type" value="Genomic_DNA"/>
</dbReference>
<dbReference type="InterPro" id="IPR050313">
    <property type="entry name" value="Carb_Metab_HTH_regulators"/>
</dbReference>
<gene>
    <name evidence="5" type="ORF">ENW55_04510</name>
</gene>
<organism evidence="5">
    <name type="scientific">Pseudothermotoga hypogea</name>
    <dbReference type="NCBI Taxonomy" id="57487"/>
    <lineage>
        <taxon>Bacteria</taxon>
        <taxon>Thermotogati</taxon>
        <taxon>Thermotogota</taxon>
        <taxon>Thermotogae</taxon>
        <taxon>Thermotogales</taxon>
        <taxon>Thermotogaceae</taxon>
        <taxon>Pseudothermotoga</taxon>
    </lineage>
</organism>
<dbReference type="GO" id="GO:0003677">
    <property type="term" value="F:DNA binding"/>
    <property type="evidence" value="ECO:0007669"/>
    <property type="project" value="UniProtKB-KW"/>
</dbReference>
<comment type="caution">
    <text evidence="5">The sequence shown here is derived from an EMBL/GenBank/DDBJ whole genome shotgun (WGS) entry which is preliminary data.</text>
</comment>
<dbReference type="PRINTS" id="PR00037">
    <property type="entry name" value="HTHLACR"/>
</dbReference>
<dbReference type="CDD" id="cd00090">
    <property type="entry name" value="HTH_ARSR"/>
    <property type="match status" value="1"/>
</dbReference>
<dbReference type="Gene3D" id="3.40.50.1360">
    <property type="match status" value="1"/>
</dbReference>
<dbReference type="InterPro" id="IPR001034">
    <property type="entry name" value="DeoR_HTH"/>
</dbReference>
<dbReference type="GO" id="GO:0003700">
    <property type="term" value="F:DNA-binding transcription factor activity"/>
    <property type="evidence" value="ECO:0007669"/>
    <property type="project" value="InterPro"/>
</dbReference>
<dbReference type="InterPro" id="IPR037171">
    <property type="entry name" value="NagB/RpiA_transferase-like"/>
</dbReference>
<dbReference type="InterPro" id="IPR036390">
    <property type="entry name" value="WH_DNA-bd_sf"/>
</dbReference>
<dbReference type="SUPFAM" id="SSF46785">
    <property type="entry name" value="Winged helix' DNA-binding domain"/>
    <property type="match status" value="1"/>
</dbReference>
<feature type="domain" description="HTH deoR-type" evidence="4">
    <location>
        <begin position="15"/>
        <end position="70"/>
    </location>
</feature>
<keyword evidence="2" id="KW-0238">DNA-binding</keyword>
<dbReference type="Gene3D" id="1.10.10.10">
    <property type="entry name" value="Winged helix-like DNA-binding domain superfamily/Winged helix DNA-binding domain"/>
    <property type="match status" value="1"/>
</dbReference>
<evidence type="ECO:0000259" key="4">
    <source>
        <dbReference type="PROSITE" id="PS51000"/>
    </source>
</evidence>
<dbReference type="Pfam" id="PF00455">
    <property type="entry name" value="DeoRC"/>
    <property type="match status" value="1"/>
</dbReference>
<evidence type="ECO:0000313" key="5">
    <source>
        <dbReference type="EMBL" id="HGZ79228.1"/>
    </source>
</evidence>
<reference evidence="5" key="1">
    <citation type="journal article" date="2020" name="mSystems">
        <title>Genome- and Community-Level Interaction Insights into Carbon Utilization and Element Cycling Functions of Hydrothermarchaeota in Hydrothermal Sediment.</title>
        <authorList>
            <person name="Zhou Z."/>
            <person name="Liu Y."/>
            <person name="Xu W."/>
            <person name="Pan J."/>
            <person name="Luo Z.H."/>
            <person name="Li M."/>
        </authorList>
    </citation>
    <scope>NUCLEOTIDE SEQUENCE [LARGE SCALE GENOMIC DNA]</scope>
    <source>
        <strain evidence="5">SpSt-86</strain>
    </source>
</reference>
<dbReference type="Pfam" id="PF08220">
    <property type="entry name" value="HTH_DeoR"/>
    <property type="match status" value="1"/>
</dbReference>
<evidence type="ECO:0000256" key="1">
    <source>
        <dbReference type="ARBA" id="ARBA00023015"/>
    </source>
</evidence>
<dbReference type="AlphaFoldDB" id="A0A832I5U7"/>
<keyword evidence="3" id="KW-0804">Transcription</keyword>
<dbReference type="PROSITE" id="PS00894">
    <property type="entry name" value="HTH_DEOR_1"/>
    <property type="match status" value="1"/>
</dbReference>
<dbReference type="SUPFAM" id="SSF100950">
    <property type="entry name" value="NagB/RpiA/CoA transferase-like"/>
    <property type="match status" value="1"/>
</dbReference>
<accession>A0A832I5U7</accession>
<proteinExistence type="predicted"/>
<dbReference type="PROSITE" id="PS51000">
    <property type="entry name" value="HTH_DEOR_2"/>
    <property type="match status" value="1"/>
</dbReference>
<keyword evidence="1" id="KW-0805">Transcription regulation</keyword>